<dbReference type="Proteomes" id="UP000294723">
    <property type="component" value="Unassembled WGS sequence"/>
</dbReference>
<organism evidence="2 3">
    <name type="scientific">Saccharopolyspora karakumensis</name>
    <dbReference type="NCBI Taxonomy" id="2530386"/>
    <lineage>
        <taxon>Bacteria</taxon>
        <taxon>Bacillati</taxon>
        <taxon>Actinomycetota</taxon>
        <taxon>Actinomycetes</taxon>
        <taxon>Pseudonocardiales</taxon>
        <taxon>Pseudonocardiaceae</taxon>
        <taxon>Saccharopolyspora</taxon>
    </lineage>
</organism>
<gene>
    <name evidence="2" type="ORF">E1202_21150</name>
</gene>
<name>A0A4R5BNE4_9PSEU</name>
<reference evidence="2 3" key="1">
    <citation type="submission" date="2019-03" db="EMBL/GenBank/DDBJ databases">
        <title>Draft genome sequences of novel Actinobacteria.</title>
        <authorList>
            <person name="Sahin N."/>
            <person name="Ay H."/>
            <person name="Saygin H."/>
        </authorList>
    </citation>
    <scope>NUCLEOTIDE SEQUENCE [LARGE SCALE GENOMIC DNA]</scope>
    <source>
        <strain evidence="2 3">5K548</strain>
    </source>
</reference>
<feature type="region of interest" description="Disordered" evidence="1">
    <location>
        <begin position="20"/>
        <end position="54"/>
    </location>
</feature>
<dbReference type="AlphaFoldDB" id="A0A4R5BNE4"/>
<proteinExistence type="predicted"/>
<evidence type="ECO:0000256" key="1">
    <source>
        <dbReference type="SAM" id="MobiDB-lite"/>
    </source>
</evidence>
<comment type="caution">
    <text evidence="2">The sequence shown here is derived from an EMBL/GenBank/DDBJ whole genome shotgun (WGS) entry which is preliminary data.</text>
</comment>
<keyword evidence="3" id="KW-1185">Reference proteome</keyword>
<dbReference type="EMBL" id="SMLA01000036">
    <property type="protein sequence ID" value="TDD85414.1"/>
    <property type="molecule type" value="Genomic_DNA"/>
</dbReference>
<evidence type="ECO:0000313" key="3">
    <source>
        <dbReference type="Proteomes" id="UP000294723"/>
    </source>
</evidence>
<dbReference type="RefSeq" id="WP_132684886.1">
    <property type="nucleotide sequence ID" value="NZ_SMLA01000036.1"/>
</dbReference>
<protein>
    <submittedName>
        <fullName evidence="2">Uncharacterized protein</fullName>
    </submittedName>
</protein>
<accession>A0A4R5BNE4</accession>
<sequence>MFFHDGDVLEVCDVQEGGLRAWGAGSRSESSGNHRAQAEDDDGSNPPGRCEFKNVDIPEGKTVAIEACLKDGADGT</sequence>
<evidence type="ECO:0000313" key="2">
    <source>
        <dbReference type="EMBL" id="TDD85414.1"/>
    </source>
</evidence>